<gene>
    <name evidence="1" type="ORF">PCOR1329_LOCUS70651</name>
</gene>
<accession>A0ABN9WVX3</accession>
<feature type="non-terminal residue" evidence="1">
    <location>
        <position position="1"/>
    </location>
</feature>
<name>A0ABN9WVX3_9DINO</name>
<sequence>RQDAMTVPEHERTTVMLRNLPNNYSRAMLLHLIDQERVSLACTTSCIFRLIHEGRRTSNRKPPWGAQPCRQQQS</sequence>
<dbReference type="Proteomes" id="UP001189429">
    <property type="component" value="Unassembled WGS sequence"/>
</dbReference>
<evidence type="ECO:0008006" key="3">
    <source>
        <dbReference type="Google" id="ProtNLM"/>
    </source>
</evidence>
<dbReference type="EMBL" id="CAUYUJ010019347">
    <property type="protein sequence ID" value="CAK0890392.1"/>
    <property type="molecule type" value="Genomic_DNA"/>
</dbReference>
<reference evidence="1" key="1">
    <citation type="submission" date="2023-10" db="EMBL/GenBank/DDBJ databases">
        <authorList>
            <person name="Chen Y."/>
            <person name="Shah S."/>
            <person name="Dougan E. K."/>
            <person name="Thang M."/>
            <person name="Chan C."/>
        </authorList>
    </citation>
    <scope>NUCLEOTIDE SEQUENCE [LARGE SCALE GENOMIC DNA]</scope>
</reference>
<comment type="caution">
    <text evidence="1">The sequence shown here is derived from an EMBL/GenBank/DDBJ whole genome shotgun (WGS) entry which is preliminary data.</text>
</comment>
<evidence type="ECO:0000313" key="2">
    <source>
        <dbReference type="Proteomes" id="UP001189429"/>
    </source>
</evidence>
<proteinExistence type="predicted"/>
<protein>
    <recommendedName>
        <fullName evidence="3">Mei2-like C-terminal RNA recognition motif domain-containing protein</fullName>
    </recommendedName>
</protein>
<evidence type="ECO:0000313" key="1">
    <source>
        <dbReference type="EMBL" id="CAK0890392.1"/>
    </source>
</evidence>
<organism evidence="1 2">
    <name type="scientific">Prorocentrum cordatum</name>
    <dbReference type="NCBI Taxonomy" id="2364126"/>
    <lineage>
        <taxon>Eukaryota</taxon>
        <taxon>Sar</taxon>
        <taxon>Alveolata</taxon>
        <taxon>Dinophyceae</taxon>
        <taxon>Prorocentrales</taxon>
        <taxon>Prorocentraceae</taxon>
        <taxon>Prorocentrum</taxon>
    </lineage>
</organism>
<keyword evidence="2" id="KW-1185">Reference proteome</keyword>